<name>A0AAD3HAE2_9STRA</name>
<keyword evidence="2" id="KW-1185">Reference proteome</keyword>
<evidence type="ECO:0000313" key="1">
    <source>
        <dbReference type="EMBL" id="GFH56285.1"/>
    </source>
</evidence>
<comment type="caution">
    <text evidence="1">The sequence shown here is derived from an EMBL/GenBank/DDBJ whole genome shotgun (WGS) entry which is preliminary data.</text>
</comment>
<accession>A0AAD3HAE2</accession>
<dbReference type="AlphaFoldDB" id="A0AAD3HAE2"/>
<dbReference type="EMBL" id="BLLK01000051">
    <property type="protein sequence ID" value="GFH56285.1"/>
    <property type="molecule type" value="Genomic_DNA"/>
</dbReference>
<protein>
    <submittedName>
        <fullName evidence="1">Uncharacterized protein</fullName>
    </submittedName>
</protein>
<dbReference type="Proteomes" id="UP001054902">
    <property type="component" value="Unassembled WGS sequence"/>
</dbReference>
<evidence type="ECO:0000313" key="2">
    <source>
        <dbReference type="Proteomes" id="UP001054902"/>
    </source>
</evidence>
<reference evidence="1 2" key="1">
    <citation type="journal article" date="2021" name="Sci. Rep.">
        <title>The genome of the diatom Chaetoceros tenuissimus carries an ancient integrated fragment of an extant virus.</title>
        <authorList>
            <person name="Hongo Y."/>
            <person name="Kimura K."/>
            <person name="Takaki Y."/>
            <person name="Yoshida Y."/>
            <person name="Baba S."/>
            <person name="Kobayashi G."/>
            <person name="Nagasaki K."/>
            <person name="Hano T."/>
            <person name="Tomaru Y."/>
        </authorList>
    </citation>
    <scope>NUCLEOTIDE SEQUENCE [LARGE SCALE GENOMIC DNA]</scope>
    <source>
        <strain evidence="1 2">NIES-3715</strain>
    </source>
</reference>
<gene>
    <name evidence="1" type="ORF">CTEN210_12761</name>
</gene>
<organism evidence="1 2">
    <name type="scientific">Chaetoceros tenuissimus</name>
    <dbReference type="NCBI Taxonomy" id="426638"/>
    <lineage>
        <taxon>Eukaryota</taxon>
        <taxon>Sar</taxon>
        <taxon>Stramenopiles</taxon>
        <taxon>Ochrophyta</taxon>
        <taxon>Bacillariophyta</taxon>
        <taxon>Coscinodiscophyceae</taxon>
        <taxon>Chaetocerotophycidae</taxon>
        <taxon>Chaetocerotales</taxon>
        <taxon>Chaetocerotaceae</taxon>
        <taxon>Chaetoceros</taxon>
    </lineage>
</organism>
<sequence length="617" mass="72464">MVIIGDTEGGDKLCGRYLSNKSNSLTRDCNILTSESDDPFAECSLNLHNAMKDLKLDEDRTEELQSRSFHKIDNFAFEENIFDSPFGIYGATPVEPLHLIYGGIADRVFECFEELLGKDQFKHLDRRACILSGYYSRQNCSSSFRLISKFHKGLKLKGTMSSREKVDRIFLVYLVLLCPSYRNYLEQKTCWKKGVAFSRNEYELWVHLFERTVVYCRWVRLSEYPCKLFVGKTDSIAYRCIQNYLNLVRHVGDRQKGNGFKIPKFHLNLHVPFYIAMYGSPNVISTETTERHHIELTKKPARNTQQRDSTIIEQATSRVHEKIILETFIEKKTCIVDTDDVEEDVCAAYELYLDYDRETCIFQWRNEKYERECRRSMPLLLLKQLFGVISSQKCSSANHRVYRISGLTSIRYKVNGDRRRVRSHPWYYKDQWYDWITYNWEQDEGGTLPCKVYALLDFSSCKEQTVRESRAGWNELNDREGIHMLVHSASSVVRNVRSSISCSVESKLVKEYKMENNMQIIPFDREKIEPVLCVQDWDGNVLDGVPTFNMIPNRNNVLALRNVDDWNSLFVDILRKDPIQSTESYRNTSFIPSTIIQGMKRRGMYNKEDWDWEDIRF</sequence>
<proteinExistence type="predicted"/>